<dbReference type="Proteomes" id="UP000054166">
    <property type="component" value="Unassembled WGS sequence"/>
</dbReference>
<proteinExistence type="predicted"/>
<dbReference type="EMBL" id="KN833055">
    <property type="protein sequence ID" value="KIM74782.1"/>
    <property type="molecule type" value="Genomic_DNA"/>
</dbReference>
<organism evidence="2 3">
    <name type="scientific">Piloderma croceum (strain F 1598)</name>
    <dbReference type="NCBI Taxonomy" id="765440"/>
    <lineage>
        <taxon>Eukaryota</taxon>
        <taxon>Fungi</taxon>
        <taxon>Dikarya</taxon>
        <taxon>Basidiomycota</taxon>
        <taxon>Agaricomycotina</taxon>
        <taxon>Agaricomycetes</taxon>
        <taxon>Agaricomycetidae</taxon>
        <taxon>Atheliales</taxon>
        <taxon>Atheliaceae</taxon>
        <taxon>Piloderma</taxon>
    </lineage>
</organism>
<dbReference type="Pfam" id="PF00400">
    <property type="entry name" value="WD40"/>
    <property type="match status" value="1"/>
</dbReference>
<feature type="compositionally biased region" description="Pro residues" evidence="1">
    <location>
        <begin position="200"/>
        <end position="211"/>
    </location>
</feature>
<dbReference type="GO" id="GO:0005737">
    <property type="term" value="C:cytoplasm"/>
    <property type="evidence" value="ECO:0007669"/>
    <property type="project" value="TreeGrafter"/>
</dbReference>
<keyword evidence="3" id="KW-1185">Reference proteome</keyword>
<feature type="region of interest" description="Disordered" evidence="1">
    <location>
        <begin position="192"/>
        <end position="248"/>
    </location>
</feature>
<gene>
    <name evidence="2" type="ORF">PILCRDRAFT_693551</name>
</gene>
<dbReference type="InterPro" id="IPR001680">
    <property type="entry name" value="WD40_rpt"/>
</dbReference>
<sequence>MMGNASHPFLIPLSLPTSAKLSNGNVDPLEHRNLMESSCSEAQATVLVSWGLSGTELAASRGAVMGCKDGTVYVFQPSSGARVVPPNSNHSRPISLIDADVTSGRSTPSLRARRHSRSYAGSRSASPSLGFHQATLNMTPRSQAVSGLSKEKVEALKNHVDFEDEPEKLKEMLKGKSVKDKTVTDNLVPNLEKGSAVEKSPPPPLLVPPGPVSRRKDDARSLLSATNSPPFTPGSLSTPSSPSLVPLVSSESSTNQSVLCLRCHIIPRRSGVVSAIQLLDNNRLFVVLQDNGDISVFKFQDGTCIVTSQAAKTNLRSASRNTDGDSSENIWVWKRLCILDAGESTMLLACATTDTVSASDLSNVNENTQHRTRVVMFDLFPGDTQGSYEPRLDALGQWYIDRSVEGLGLHREADNTISFFSMDTKGHFIVQQLRLLPRVPLPSAPEVQSPESSSHNLTSLPLPNPFKAMIHRSSDNVSLIPSFANAGRIVLGDETDNGELYSQGTFISMRTHSSEDMLRSIAWTDREIIAFEWNKKSLVSLFRSPMTGFRDLSWVDADSYVVAFEDRAESYILKNIETNDDRGTQGATSKIPLVTKPVECIISAAQPLIGPHRPQIHHTLPAGQYQALQVTPTSEVLVTKVDKSGRREIKLISGDPQIANEPKLRSAKIWKTLRRSKQDSCAKVRLSSVLPLELDMIILGYDDGLIRRSSFTQIAERRSLAEFRAVSNVPLNGSITKLHLVQNDRTNERFIVGGSEDGCLAFWTKDSLELRARWTVFTSPLAHVTQFPDETAGPLKGCVLCVSEDGTVAVIVIDGLQFLHLVPGSAAPLQRVCVGGHNMLLIYGDGRVRLWDTQTTEFWRSTSVDKAEELLSQGGWAELSLEGGRNISNPILTTLQNRYQGLDTLSTILVNLEGFLLETTIVVKAVNMEKPAVSSTLQQLVSLLSTLLTPGLSDDIDYICRDKLHITASSASAGLASLESSTLFAGYSTLDPWCVSPEFSAARALSITCVLRVLSLAEGFSDNCNTVITFYATSLAEVVGPSFQAPSLAYLARHWFESTIELRQAARILFDAGITRLSDEETIVLAEQWQHDLPCLQPDAQKELIPAAMSLFLCGYLAAEKYSLLSTSGLTDISKSIAMYLHDENSLHRVLAIDLCSRGYHIWQHYVDAMEMLRALFTLATSSRNESISTQNVGPQARLAVLQIAASNTPLFMTTLSLDILHPRSVEHRKSTMQLVAFLIRKRPLVLYPNLPRLMEAVVKSLDPNSTTSRDAVLDTATEILGHVVKTFPTVDFYMPNQRLAVGTSEGAIVMYDLKTGTRLYVLEGHKKRPAACSFSPDGRRLVTVSLEEGVVLVWKVGSSFASFFNPGAPPRQGHGGSQPFKTLAFNVGEEANMSVAGTLEYVRFEWTAERSVKLLIRESVLTFST</sequence>
<accession>A0A0C3BBT0</accession>
<reference evidence="2 3" key="1">
    <citation type="submission" date="2014-04" db="EMBL/GenBank/DDBJ databases">
        <authorList>
            <consortium name="DOE Joint Genome Institute"/>
            <person name="Kuo A."/>
            <person name="Tarkka M."/>
            <person name="Buscot F."/>
            <person name="Kohler A."/>
            <person name="Nagy L.G."/>
            <person name="Floudas D."/>
            <person name="Copeland A."/>
            <person name="Barry K.W."/>
            <person name="Cichocki N."/>
            <person name="Veneault-Fourrey C."/>
            <person name="LaButti K."/>
            <person name="Lindquist E.A."/>
            <person name="Lipzen A."/>
            <person name="Lundell T."/>
            <person name="Morin E."/>
            <person name="Murat C."/>
            <person name="Sun H."/>
            <person name="Tunlid A."/>
            <person name="Henrissat B."/>
            <person name="Grigoriev I.V."/>
            <person name="Hibbett D.S."/>
            <person name="Martin F."/>
            <person name="Nordberg H.P."/>
            <person name="Cantor M.N."/>
            <person name="Hua S.X."/>
        </authorList>
    </citation>
    <scope>NUCLEOTIDE SEQUENCE [LARGE SCALE GENOMIC DNA]</scope>
    <source>
        <strain evidence="2 3">F 1598</strain>
    </source>
</reference>
<dbReference type="SUPFAM" id="SSF48371">
    <property type="entry name" value="ARM repeat"/>
    <property type="match status" value="1"/>
</dbReference>
<dbReference type="InParanoid" id="A0A0C3BBT0"/>
<dbReference type="SUPFAM" id="SSF50978">
    <property type="entry name" value="WD40 repeat-like"/>
    <property type="match status" value="2"/>
</dbReference>
<feature type="compositionally biased region" description="Low complexity" evidence="1">
    <location>
        <begin position="233"/>
        <end position="248"/>
    </location>
</feature>
<dbReference type="STRING" id="765440.A0A0C3BBT0"/>
<dbReference type="Gene3D" id="2.130.10.10">
    <property type="entry name" value="YVTN repeat-like/Quinoprotein amine dehydrogenase"/>
    <property type="match status" value="2"/>
</dbReference>
<dbReference type="OrthoDB" id="338622at2759"/>
<dbReference type="InterPro" id="IPR049916">
    <property type="entry name" value="WDR72-like"/>
</dbReference>
<dbReference type="InterPro" id="IPR016024">
    <property type="entry name" value="ARM-type_fold"/>
</dbReference>
<dbReference type="HOGENOM" id="CLU_001665_1_0_1"/>
<evidence type="ECO:0000313" key="3">
    <source>
        <dbReference type="Proteomes" id="UP000054166"/>
    </source>
</evidence>
<evidence type="ECO:0000313" key="2">
    <source>
        <dbReference type="EMBL" id="KIM74782.1"/>
    </source>
</evidence>
<evidence type="ECO:0000256" key="1">
    <source>
        <dbReference type="SAM" id="MobiDB-lite"/>
    </source>
</evidence>
<dbReference type="InterPro" id="IPR036322">
    <property type="entry name" value="WD40_repeat_dom_sf"/>
</dbReference>
<dbReference type="PANTHER" id="PTHR44099">
    <property type="entry name" value="RABCONNECTIN-3B, ISOFORM A"/>
    <property type="match status" value="1"/>
</dbReference>
<protein>
    <submittedName>
        <fullName evidence="2">Uncharacterized protein</fullName>
    </submittedName>
</protein>
<dbReference type="SMART" id="SM00320">
    <property type="entry name" value="WD40"/>
    <property type="match status" value="6"/>
</dbReference>
<reference evidence="3" key="2">
    <citation type="submission" date="2015-01" db="EMBL/GenBank/DDBJ databases">
        <title>Evolutionary Origins and Diversification of the Mycorrhizal Mutualists.</title>
        <authorList>
            <consortium name="DOE Joint Genome Institute"/>
            <consortium name="Mycorrhizal Genomics Consortium"/>
            <person name="Kohler A."/>
            <person name="Kuo A."/>
            <person name="Nagy L.G."/>
            <person name="Floudas D."/>
            <person name="Copeland A."/>
            <person name="Barry K.W."/>
            <person name="Cichocki N."/>
            <person name="Veneault-Fourrey C."/>
            <person name="LaButti K."/>
            <person name="Lindquist E.A."/>
            <person name="Lipzen A."/>
            <person name="Lundell T."/>
            <person name="Morin E."/>
            <person name="Murat C."/>
            <person name="Riley R."/>
            <person name="Ohm R."/>
            <person name="Sun H."/>
            <person name="Tunlid A."/>
            <person name="Henrissat B."/>
            <person name="Grigoriev I.V."/>
            <person name="Hibbett D.S."/>
            <person name="Martin F."/>
        </authorList>
    </citation>
    <scope>NUCLEOTIDE SEQUENCE [LARGE SCALE GENOMIC DNA]</scope>
    <source>
        <strain evidence="3">F 1598</strain>
    </source>
</reference>
<feature type="region of interest" description="Disordered" evidence="1">
    <location>
        <begin position="83"/>
        <end position="130"/>
    </location>
</feature>
<name>A0A0C3BBT0_PILCF</name>
<dbReference type="InterPro" id="IPR015943">
    <property type="entry name" value="WD40/YVTN_repeat-like_dom_sf"/>
</dbReference>
<dbReference type="PANTHER" id="PTHR44099:SF4">
    <property type="entry name" value="RABCONNECTIN-3B, ISOFORM A"/>
    <property type="match status" value="1"/>
</dbReference>